<feature type="non-terminal residue" evidence="4">
    <location>
        <position position="264"/>
    </location>
</feature>
<feature type="transmembrane region" description="Helical" evidence="3">
    <location>
        <begin position="205"/>
        <end position="224"/>
    </location>
</feature>
<evidence type="ECO:0000256" key="2">
    <source>
        <dbReference type="SAM" id="MobiDB-lite"/>
    </source>
</evidence>
<keyword evidence="3" id="KW-1133">Transmembrane helix</keyword>
<proteinExistence type="predicted"/>
<comment type="caution">
    <text evidence="4">The sequence shown here is derived from an EMBL/GenBank/DDBJ whole genome shotgun (WGS) entry which is preliminary data.</text>
</comment>
<protein>
    <submittedName>
        <fullName evidence="4">Uncharacterized protein</fullName>
    </submittedName>
</protein>
<evidence type="ECO:0000313" key="4">
    <source>
        <dbReference type="EMBL" id="EPS60147.1"/>
    </source>
</evidence>
<accession>S8DKV0</accession>
<keyword evidence="3" id="KW-0472">Membrane</keyword>
<evidence type="ECO:0000313" key="5">
    <source>
        <dbReference type="Proteomes" id="UP000015453"/>
    </source>
</evidence>
<feature type="coiled-coil region" evidence="1">
    <location>
        <begin position="123"/>
        <end position="200"/>
    </location>
</feature>
<keyword evidence="5" id="KW-1185">Reference proteome</keyword>
<dbReference type="GO" id="GO:0009507">
    <property type="term" value="C:chloroplast"/>
    <property type="evidence" value="ECO:0007669"/>
    <property type="project" value="TreeGrafter"/>
</dbReference>
<dbReference type="Proteomes" id="UP000015453">
    <property type="component" value="Unassembled WGS sequence"/>
</dbReference>
<keyword evidence="3" id="KW-0812">Transmembrane</keyword>
<dbReference type="PANTHER" id="PTHR35731">
    <property type="entry name" value="8-AMINO-7-OXONONANOATE SYNTHASE"/>
    <property type="match status" value="1"/>
</dbReference>
<reference evidence="4 5" key="1">
    <citation type="journal article" date="2013" name="BMC Genomics">
        <title>The miniature genome of a carnivorous plant Genlisea aurea contains a low number of genes and short non-coding sequences.</title>
        <authorList>
            <person name="Leushkin E.V."/>
            <person name="Sutormin R.A."/>
            <person name="Nabieva E.R."/>
            <person name="Penin A.A."/>
            <person name="Kondrashov A.S."/>
            <person name="Logacheva M.D."/>
        </authorList>
    </citation>
    <scope>NUCLEOTIDE SEQUENCE [LARGE SCALE GENOMIC DNA]</scope>
</reference>
<evidence type="ECO:0000256" key="1">
    <source>
        <dbReference type="SAM" id="Coils"/>
    </source>
</evidence>
<dbReference type="OrthoDB" id="515004at2759"/>
<feature type="compositionally biased region" description="Basic and acidic residues" evidence="2">
    <location>
        <begin position="48"/>
        <end position="57"/>
    </location>
</feature>
<gene>
    <name evidence="4" type="ORF">M569_14657</name>
</gene>
<organism evidence="4 5">
    <name type="scientific">Genlisea aurea</name>
    <dbReference type="NCBI Taxonomy" id="192259"/>
    <lineage>
        <taxon>Eukaryota</taxon>
        <taxon>Viridiplantae</taxon>
        <taxon>Streptophyta</taxon>
        <taxon>Embryophyta</taxon>
        <taxon>Tracheophyta</taxon>
        <taxon>Spermatophyta</taxon>
        <taxon>Magnoliopsida</taxon>
        <taxon>eudicotyledons</taxon>
        <taxon>Gunneridae</taxon>
        <taxon>Pentapetalae</taxon>
        <taxon>asterids</taxon>
        <taxon>lamiids</taxon>
        <taxon>Lamiales</taxon>
        <taxon>Lentibulariaceae</taxon>
        <taxon>Genlisea</taxon>
    </lineage>
</organism>
<dbReference type="PANTHER" id="PTHR35731:SF1">
    <property type="entry name" value="8-AMINO-7-OXONONANOATE SYNTHASE"/>
    <property type="match status" value="1"/>
</dbReference>
<name>S8DKV0_9LAMI</name>
<keyword evidence="1" id="KW-0175">Coiled coil</keyword>
<evidence type="ECO:0000256" key="3">
    <source>
        <dbReference type="SAM" id="Phobius"/>
    </source>
</evidence>
<dbReference type="EMBL" id="AUSU01007784">
    <property type="protein sequence ID" value="EPS60147.1"/>
    <property type="molecule type" value="Genomic_DNA"/>
</dbReference>
<dbReference type="AlphaFoldDB" id="S8DKV0"/>
<feature type="region of interest" description="Disordered" evidence="2">
    <location>
        <begin position="33"/>
        <end position="57"/>
    </location>
</feature>
<sequence length="264" mass="29805">MISLTPIQASFILQNGTATSIYRYSQRRILRKKSSISASSNPDNSDEQTPKPEGDSRRQELLAEIAMLQTQKLRLTDYLDERSAYLTQFAEEANSEIDRIGENAFRELDEAGARIMGNIENRMQAFEESMELNKSEIEENEKKVSEFEVRIEKDRNEGLFFKGLKDGSSSIPIDNYKAKAKEEQERIQKLTEKNAAASSVTRRNIYLALIGLVAIGIIDAAFAATFDWKKLAVLGLVLVGLISQLIYEQSLFSETGTTEENEEE</sequence>